<accession>K6XNL6</accession>
<name>K6XNL6_9ACTN</name>
<evidence type="ECO:0000313" key="1">
    <source>
        <dbReference type="EMBL" id="GAC00410.1"/>
    </source>
</evidence>
<dbReference type="Proteomes" id="UP000035058">
    <property type="component" value="Unassembled WGS sequence"/>
</dbReference>
<gene>
    <name evidence="1" type="ORF">GONAM_15_01190</name>
</gene>
<sequence length="203" mass="22279">MQRIPSHPAKCDMGFYARRDLGGRVGVHSPSTAVVSGEQVDHLAASYLADDDPVGPHEQRLPYQRAHRNLAHAFDVRRARHESHHLGWCGASSRASSTHTSRSRGSIPPISAFSRVVFTAAQLARITQDVTDRDTEIAAQMATRTGSAVAGVVGPDIRKRWPELPMETRRAVLDTLATVTVLPGAKRGRYFDPDAIEVQWKAL</sequence>
<comment type="caution">
    <text evidence="1">The sequence shown here is derived from an EMBL/GenBank/DDBJ whole genome shotgun (WGS) entry which is preliminary data.</text>
</comment>
<dbReference type="AlphaFoldDB" id="K6XNL6"/>
<proteinExistence type="predicted"/>
<protein>
    <submittedName>
        <fullName evidence="1">Uncharacterized protein</fullName>
    </submittedName>
</protein>
<evidence type="ECO:0000313" key="2">
    <source>
        <dbReference type="Proteomes" id="UP000035058"/>
    </source>
</evidence>
<organism evidence="1 2">
    <name type="scientific">Gordonia namibiensis NBRC 108229</name>
    <dbReference type="NCBI Taxonomy" id="1208314"/>
    <lineage>
        <taxon>Bacteria</taxon>
        <taxon>Bacillati</taxon>
        <taxon>Actinomycetota</taxon>
        <taxon>Actinomycetes</taxon>
        <taxon>Mycobacteriales</taxon>
        <taxon>Gordoniaceae</taxon>
        <taxon>Gordonia</taxon>
    </lineage>
</organism>
<keyword evidence="2" id="KW-1185">Reference proteome</keyword>
<dbReference type="EMBL" id="BAHE01000015">
    <property type="protein sequence ID" value="GAC00410.1"/>
    <property type="molecule type" value="Genomic_DNA"/>
</dbReference>
<reference evidence="1 2" key="1">
    <citation type="submission" date="2012-08" db="EMBL/GenBank/DDBJ databases">
        <title>Whole genome shotgun sequence of Gordonia namibiensis NBRC 108229.</title>
        <authorList>
            <person name="Isaki-Nakamura S."/>
            <person name="Hosoyama A."/>
            <person name="Tsuchikane K."/>
            <person name="Katsumata H."/>
            <person name="Baba S."/>
            <person name="Yamazaki S."/>
            <person name="Fujita N."/>
        </authorList>
    </citation>
    <scope>NUCLEOTIDE SEQUENCE [LARGE SCALE GENOMIC DNA]</scope>
    <source>
        <strain evidence="1 2">NBRC 108229</strain>
    </source>
</reference>